<dbReference type="InterPro" id="IPR037294">
    <property type="entry name" value="ABC_BtuC-like"/>
</dbReference>
<evidence type="ECO:0000256" key="4">
    <source>
        <dbReference type="ARBA" id="ARBA00022448"/>
    </source>
</evidence>
<comment type="function">
    <text evidence="1">Involved in the high-affinity zinc uptake transport system.</text>
</comment>
<evidence type="ECO:0000256" key="6">
    <source>
        <dbReference type="ARBA" id="ARBA00022692"/>
    </source>
</evidence>
<dbReference type="GO" id="GO:0043190">
    <property type="term" value="C:ATP-binding cassette (ABC) transporter complex"/>
    <property type="evidence" value="ECO:0007669"/>
    <property type="project" value="InterPro"/>
</dbReference>
<organism evidence="15 16">
    <name type="scientific">Paraperlucidibaca baekdonensis</name>
    <dbReference type="NCBI Taxonomy" id="748120"/>
    <lineage>
        <taxon>Bacteria</taxon>
        <taxon>Pseudomonadati</taxon>
        <taxon>Pseudomonadota</taxon>
        <taxon>Gammaproteobacteria</taxon>
        <taxon>Moraxellales</taxon>
        <taxon>Moraxellaceae</taxon>
        <taxon>Paraperlucidibaca</taxon>
    </lineage>
</organism>
<feature type="transmembrane region" description="Helical" evidence="14">
    <location>
        <begin position="214"/>
        <end position="232"/>
    </location>
</feature>
<accession>A0A3E0H8P7</accession>
<keyword evidence="8" id="KW-0864">Zinc transport</keyword>
<keyword evidence="5" id="KW-1003">Cell membrane</keyword>
<dbReference type="GO" id="GO:0006829">
    <property type="term" value="P:zinc ion transport"/>
    <property type="evidence" value="ECO:0007669"/>
    <property type="project" value="UniProtKB-KW"/>
</dbReference>
<dbReference type="GO" id="GO:0055085">
    <property type="term" value="P:transmembrane transport"/>
    <property type="evidence" value="ECO:0007669"/>
    <property type="project" value="InterPro"/>
</dbReference>
<feature type="transmembrane region" description="Helical" evidence="14">
    <location>
        <begin position="120"/>
        <end position="143"/>
    </location>
</feature>
<evidence type="ECO:0000313" key="16">
    <source>
        <dbReference type="Proteomes" id="UP000256774"/>
    </source>
</evidence>
<keyword evidence="9 14" id="KW-1133">Transmembrane helix</keyword>
<feature type="transmembrane region" description="Helical" evidence="14">
    <location>
        <begin position="39"/>
        <end position="69"/>
    </location>
</feature>
<keyword evidence="11 14" id="KW-0472">Membrane</keyword>
<evidence type="ECO:0000256" key="11">
    <source>
        <dbReference type="ARBA" id="ARBA00023136"/>
    </source>
</evidence>
<dbReference type="AlphaFoldDB" id="A0A3E0H8P7"/>
<dbReference type="GO" id="GO:0010043">
    <property type="term" value="P:response to zinc ion"/>
    <property type="evidence" value="ECO:0007669"/>
    <property type="project" value="TreeGrafter"/>
</dbReference>
<comment type="similarity">
    <text evidence="3 13">Belongs to the ABC-3 integral membrane protein family.</text>
</comment>
<evidence type="ECO:0000256" key="10">
    <source>
        <dbReference type="ARBA" id="ARBA00023065"/>
    </source>
</evidence>
<feature type="transmembrane region" description="Helical" evidence="14">
    <location>
        <begin position="172"/>
        <end position="202"/>
    </location>
</feature>
<feature type="transmembrane region" description="Helical" evidence="14">
    <location>
        <begin position="81"/>
        <end position="99"/>
    </location>
</feature>
<evidence type="ECO:0000256" key="5">
    <source>
        <dbReference type="ARBA" id="ARBA00022475"/>
    </source>
</evidence>
<evidence type="ECO:0000256" key="14">
    <source>
        <dbReference type="SAM" id="Phobius"/>
    </source>
</evidence>
<protein>
    <recommendedName>
        <fullName evidence="12">High-affinity zinc uptake system membrane protein ZnuB</fullName>
    </recommendedName>
</protein>
<dbReference type="PANTHER" id="PTHR30477:SF23">
    <property type="entry name" value="HIGH-AFFINITY ZINC UPTAKE SYSTEM MEMBRANE PROTEIN ZNUB"/>
    <property type="match status" value="1"/>
</dbReference>
<proteinExistence type="inferred from homology"/>
<dbReference type="InterPro" id="IPR001626">
    <property type="entry name" value="ABC_TroCD"/>
</dbReference>
<evidence type="ECO:0000256" key="12">
    <source>
        <dbReference type="ARBA" id="ARBA00040080"/>
    </source>
</evidence>
<comment type="subcellular location">
    <subcellularLocation>
        <location evidence="2 13">Cell membrane</location>
        <topology evidence="2 13">Multi-pass membrane protein</topology>
    </subcellularLocation>
</comment>
<evidence type="ECO:0000256" key="3">
    <source>
        <dbReference type="ARBA" id="ARBA00008034"/>
    </source>
</evidence>
<sequence length="272" mass="28961">MIELLMPLLGGMLTALVAGPLGSLLLWRRMAYFGDSLAHASLFGVALALMLDLPMGAMVATVCVVAALVLSRLMRQSEHGVDTWLTIMAYTGISLALLMTASQDDEHSGHALEDYLFGNLLSLSANSITWMCVGLAVVALLLWRHWTGLVAAAIHEETAAIDGWPVHWLRPLLLLMLAAVVAAGAKVMGVLLISALMVIPAAAARYVARSPGQMARRASAIAVACMALAVLIGQALALPVAALVVLLALTTLLLSWLMQRWQRRRLAVTPAD</sequence>
<keyword evidence="7" id="KW-0862">Zinc</keyword>
<evidence type="ECO:0000256" key="13">
    <source>
        <dbReference type="RuleBase" id="RU003943"/>
    </source>
</evidence>
<dbReference type="Proteomes" id="UP000256774">
    <property type="component" value="Unassembled WGS sequence"/>
</dbReference>
<name>A0A3E0H8P7_9GAMM</name>
<keyword evidence="6 13" id="KW-0812">Transmembrane</keyword>
<keyword evidence="16" id="KW-1185">Reference proteome</keyword>
<evidence type="ECO:0000256" key="1">
    <source>
        <dbReference type="ARBA" id="ARBA00002313"/>
    </source>
</evidence>
<feature type="transmembrane region" description="Helical" evidence="14">
    <location>
        <begin position="238"/>
        <end position="257"/>
    </location>
</feature>
<evidence type="ECO:0000256" key="9">
    <source>
        <dbReference type="ARBA" id="ARBA00022989"/>
    </source>
</evidence>
<evidence type="ECO:0000256" key="8">
    <source>
        <dbReference type="ARBA" id="ARBA00022906"/>
    </source>
</evidence>
<dbReference type="RefSeq" id="WP_116207156.1">
    <property type="nucleotide sequence ID" value="NZ_QUNR01000001.1"/>
</dbReference>
<evidence type="ECO:0000256" key="7">
    <source>
        <dbReference type="ARBA" id="ARBA00022833"/>
    </source>
</evidence>
<dbReference type="PANTHER" id="PTHR30477">
    <property type="entry name" value="ABC-TRANSPORTER METAL-BINDING PROTEIN"/>
    <property type="match status" value="1"/>
</dbReference>
<dbReference type="EMBL" id="QUNR01000001">
    <property type="protein sequence ID" value="REH40088.1"/>
    <property type="molecule type" value="Genomic_DNA"/>
</dbReference>
<feature type="transmembrane region" description="Helical" evidence="14">
    <location>
        <begin position="6"/>
        <end position="27"/>
    </location>
</feature>
<evidence type="ECO:0000313" key="15">
    <source>
        <dbReference type="EMBL" id="REH40088.1"/>
    </source>
</evidence>
<dbReference type="Gene3D" id="1.10.3470.10">
    <property type="entry name" value="ABC transporter involved in vitamin B12 uptake, BtuC"/>
    <property type="match status" value="1"/>
</dbReference>
<dbReference type="OrthoDB" id="9783937at2"/>
<gene>
    <name evidence="15" type="ORF">DFR26_0287</name>
</gene>
<comment type="caution">
    <text evidence="15">The sequence shown here is derived from an EMBL/GenBank/DDBJ whole genome shotgun (WGS) entry which is preliminary data.</text>
</comment>
<keyword evidence="10" id="KW-0406">Ion transport</keyword>
<dbReference type="SUPFAM" id="SSF81345">
    <property type="entry name" value="ABC transporter involved in vitamin B12 uptake, BtuC"/>
    <property type="match status" value="1"/>
</dbReference>
<keyword evidence="4 13" id="KW-0813">Transport</keyword>
<evidence type="ECO:0000256" key="2">
    <source>
        <dbReference type="ARBA" id="ARBA00004651"/>
    </source>
</evidence>
<dbReference type="Pfam" id="PF00950">
    <property type="entry name" value="ABC-3"/>
    <property type="match status" value="1"/>
</dbReference>
<reference evidence="15 16" key="1">
    <citation type="submission" date="2018-08" db="EMBL/GenBank/DDBJ databases">
        <title>Genomic Encyclopedia of Type Strains, Phase IV (KMG-IV): sequencing the most valuable type-strain genomes for metagenomic binning, comparative biology and taxonomic classification.</title>
        <authorList>
            <person name="Goeker M."/>
        </authorList>
    </citation>
    <scope>NUCLEOTIDE SEQUENCE [LARGE SCALE GENOMIC DNA]</scope>
    <source>
        <strain evidence="15 16">DSM 26022</strain>
    </source>
</reference>